<proteinExistence type="predicted"/>
<accession>A0A2P7MZB2</accession>
<comment type="caution">
    <text evidence="1">The sequence shown here is derived from an EMBL/GenBank/DDBJ whole genome shotgun (WGS) entry which is preliminary data.</text>
</comment>
<name>A0A2P7MZB2_9CYAN</name>
<dbReference type="Proteomes" id="UP000243002">
    <property type="component" value="Unassembled WGS sequence"/>
</dbReference>
<protein>
    <submittedName>
        <fullName evidence="1">Uncharacterized protein</fullName>
    </submittedName>
</protein>
<organism evidence="1 2">
    <name type="scientific">Cyanobium usitatum str. Tous</name>
    <dbReference type="NCBI Taxonomy" id="2116684"/>
    <lineage>
        <taxon>Bacteria</taxon>
        <taxon>Bacillati</taxon>
        <taxon>Cyanobacteriota</taxon>
        <taxon>Cyanophyceae</taxon>
        <taxon>Synechococcales</taxon>
        <taxon>Prochlorococcaceae</taxon>
        <taxon>Cyanobium</taxon>
    </lineage>
</organism>
<keyword evidence="2" id="KW-1185">Reference proteome</keyword>
<evidence type="ECO:0000313" key="2">
    <source>
        <dbReference type="Proteomes" id="UP000243002"/>
    </source>
</evidence>
<sequence>MVMALSRKKPIGYPEISFLSFDVLALLVKLQQEMGLDSVGPVSFSLQTMETLACIRWEHGKPGGDVFFHSLFNRPDVPQPVIEHVLRHELLHLKIPAREIDGKLLHHPPEFWEAEQALVPWKSASWGWMVLAFWEVIKTDIPNECVWVKKSWRKLQKYPYPSWQMILDDQSRYSDKQGQIQILMESL</sequence>
<evidence type="ECO:0000313" key="1">
    <source>
        <dbReference type="EMBL" id="PSJ06563.1"/>
    </source>
</evidence>
<reference evidence="1 2" key="1">
    <citation type="journal article" date="2018" name="Environ. Microbiol.">
        <title>Ecological and genomic features of two widespread freshwater picocyanobacteria.</title>
        <authorList>
            <person name="Cabello-Yeves P.J."/>
            <person name="Picazo A."/>
            <person name="Camacho A."/>
            <person name="Callieri C."/>
            <person name="Rosselli R."/>
            <person name="Roda-Garcia J.J."/>
            <person name="Coutinho F.H."/>
            <person name="Rodriguez-Valera F."/>
        </authorList>
    </citation>
    <scope>NUCLEOTIDE SEQUENCE [LARGE SCALE GENOMIC DNA]</scope>
    <source>
        <strain evidence="1 2">Tous</strain>
    </source>
</reference>
<dbReference type="AlphaFoldDB" id="A0A2P7MZB2"/>
<dbReference type="EMBL" id="PXXO01000003">
    <property type="protein sequence ID" value="PSJ06563.1"/>
    <property type="molecule type" value="Genomic_DNA"/>
</dbReference>
<gene>
    <name evidence="1" type="ORF">C7K55_03705</name>
</gene>